<organism evidence="5 6">
    <name type="scientific">Luteitalea pratensis</name>
    <dbReference type="NCBI Taxonomy" id="1855912"/>
    <lineage>
        <taxon>Bacteria</taxon>
        <taxon>Pseudomonadati</taxon>
        <taxon>Acidobacteriota</taxon>
        <taxon>Vicinamibacteria</taxon>
        <taxon>Vicinamibacterales</taxon>
        <taxon>Vicinamibacteraceae</taxon>
        <taxon>Luteitalea</taxon>
    </lineage>
</organism>
<dbReference type="EMBL" id="CP015136">
    <property type="protein sequence ID" value="AMY07964.1"/>
    <property type="molecule type" value="Genomic_DNA"/>
</dbReference>
<dbReference type="SMART" id="SM00418">
    <property type="entry name" value="HTH_ARSR"/>
    <property type="match status" value="1"/>
</dbReference>
<accession>A0A143PJL2</accession>
<evidence type="ECO:0000313" key="6">
    <source>
        <dbReference type="Proteomes" id="UP000076079"/>
    </source>
</evidence>
<dbReference type="InterPro" id="IPR036388">
    <property type="entry name" value="WH-like_DNA-bd_sf"/>
</dbReference>
<dbReference type="InterPro" id="IPR036390">
    <property type="entry name" value="WH_DNA-bd_sf"/>
</dbReference>
<dbReference type="KEGG" id="abac:LuPra_01151"/>
<dbReference type="InterPro" id="IPR051081">
    <property type="entry name" value="HTH_MetalResp_TranReg"/>
</dbReference>
<dbReference type="STRING" id="1855912.LuPra_01151"/>
<reference evidence="5 6" key="1">
    <citation type="journal article" date="2016" name="Genome Announc.">
        <title>First Complete Genome Sequence of a Subdivision 6 Acidobacterium Strain.</title>
        <authorList>
            <person name="Huang S."/>
            <person name="Vieira S."/>
            <person name="Bunk B."/>
            <person name="Riedel T."/>
            <person name="Sproer C."/>
            <person name="Overmann J."/>
        </authorList>
    </citation>
    <scope>NUCLEOTIDE SEQUENCE [LARGE SCALE GENOMIC DNA]</scope>
    <source>
        <strain evidence="6">DSM 100886 HEG_-6_39</strain>
    </source>
</reference>
<dbReference type="PROSITE" id="PS50987">
    <property type="entry name" value="HTH_ARSR_2"/>
    <property type="match status" value="1"/>
</dbReference>
<sequence>MIVTAQAQTDVFRAIADPTRRALLDLLRTGDRTVNELAEPFDMSRPAISQHLRLLLEARLVAVRKEGRQRRYRLNGAAIARVARWAGKFDDTAVKTRKKR</sequence>
<dbReference type="PRINTS" id="PR00778">
    <property type="entry name" value="HTHARSR"/>
</dbReference>
<dbReference type="GO" id="GO:0003700">
    <property type="term" value="F:DNA-binding transcription factor activity"/>
    <property type="evidence" value="ECO:0007669"/>
    <property type="project" value="InterPro"/>
</dbReference>
<reference evidence="6" key="2">
    <citation type="submission" date="2016-04" db="EMBL/GenBank/DDBJ databases">
        <title>First Complete Genome Sequence of a Subdivision 6 Acidobacterium.</title>
        <authorList>
            <person name="Huang S."/>
            <person name="Vieira S."/>
            <person name="Bunk B."/>
            <person name="Riedel T."/>
            <person name="Sproeer C."/>
            <person name="Overmann J."/>
        </authorList>
    </citation>
    <scope>NUCLEOTIDE SEQUENCE [LARGE SCALE GENOMIC DNA]</scope>
    <source>
        <strain evidence="6">DSM 100886 HEG_-6_39</strain>
    </source>
</reference>
<dbReference type="PANTHER" id="PTHR33154">
    <property type="entry name" value="TRANSCRIPTIONAL REGULATOR, ARSR FAMILY"/>
    <property type="match status" value="1"/>
</dbReference>
<evidence type="ECO:0000256" key="1">
    <source>
        <dbReference type="ARBA" id="ARBA00023015"/>
    </source>
</evidence>
<dbReference type="PANTHER" id="PTHR33154:SF33">
    <property type="entry name" value="TRANSCRIPTIONAL REPRESSOR SDPR"/>
    <property type="match status" value="1"/>
</dbReference>
<dbReference type="NCBIfam" id="NF033788">
    <property type="entry name" value="HTH_metalloreg"/>
    <property type="match status" value="1"/>
</dbReference>
<keyword evidence="1" id="KW-0805">Transcription regulation</keyword>
<evidence type="ECO:0000259" key="4">
    <source>
        <dbReference type="PROSITE" id="PS50987"/>
    </source>
</evidence>
<dbReference type="AlphaFoldDB" id="A0A143PJL2"/>
<evidence type="ECO:0000256" key="3">
    <source>
        <dbReference type="ARBA" id="ARBA00023163"/>
    </source>
</evidence>
<evidence type="ECO:0000256" key="2">
    <source>
        <dbReference type="ARBA" id="ARBA00023125"/>
    </source>
</evidence>
<evidence type="ECO:0000313" key="5">
    <source>
        <dbReference type="EMBL" id="AMY07964.1"/>
    </source>
</evidence>
<gene>
    <name evidence="5" type="primary">sdpR_2</name>
    <name evidence="5" type="ORF">LuPra_01151</name>
</gene>
<keyword evidence="3" id="KW-0804">Transcription</keyword>
<dbReference type="InterPro" id="IPR001845">
    <property type="entry name" value="HTH_ArsR_DNA-bd_dom"/>
</dbReference>
<protein>
    <submittedName>
        <fullName evidence="5">Transcriptional repressor SdpR</fullName>
    </submittedName>
</protein>
<keyword evidence="6" id="KW-1185">Reference proteome</keyword>
<dbReference type="SUPFAM" id="SSF46785">
    <property type="entry name" value="Winged helix' DNA-binding domain"/>
    <property type="match status" value="1"/>
</dbReference>
<dbReference type="Proteomes" id="UP000076079">
    <property type="component" value="Chromosome"/>
</dbReference>
<proteinExistence type="predicted"/>
<feature type="domain" description="HTH arsR-type" evidence="4">
    <location>
        <begin position="1"/>
        <end position="94"/>
    </location>
</feature>
<dbReference type="InterPro" id="IPR011991">
    <property type="entry name" value="ArsR-like_HTH"/>
</dbReference>
<keyword evidence="2" id="KW-0238">DNA-binding</keyword>
<dbReference type="GO" id="GO:0003677">
    <property type="term" value="F:DNA binding"/>
    <property type="evidence" value="ECO:0007669"/>
    <property type="project" value="UniProtKB-KW"/>
</dbReference>
<dbReference type="PATRIC" id="fig|1813736.3.peg.1192"/>
<dbReference type="Gene3D" id="1.10.10.10">
    <property type="entry name" value="Winged helix-like DNA-binding domain superfamily/Winged helix DNA-binding domain"/>
    <property type="match status" value="1"/>
</dbReference>
<dbReference type="Pfam" id="PF01022">
    <property type="entry name" value="HTH_5"/>
    <property type="match status" value="1"/>
</dbReference>
<name>A0A143PJL2_LUTPR</name>
<dbReference type="CDD" id="cd00090">
    <property type="entry name" value="HTH_ARSR"/>
    <property type="match status" value="1"/>
</dbReference>